<dbReference type="PANTHER" id="PTHR33490">
    <property type="entry name" value="BLR5614 PROTEIN-RELATED"/>
    <property type="match status" value="1"/>
</dbReference>
<gene>
    <name evidence="3" type="ORF">DB30_08099</name>
</gene>
<dbReference type="RefSeq" id="WP_205633109.1">
    <property type="nucleotide sequence ID" value="NZ_JMCC02000098.1"/>
</dbReference>
<feature type="chain" id="PRO_5002157379" evidence="1">
    <location>
        <begin position="18"/>
        <end position="513"/>
    </location>
</feature>
<sequence>MLALLAPLALTAAIACQSVPPAHEGQSQQVDSQSSVETGVIVVERLLAVTVAGQTLGTVQSTLEKAPDGTWTTRELVTFSLTREGGGADAQFSSTTQSVSVYDANHQLVSEIEIEREADVTITRSVTVVDGEIVSSYSGPGRTEDIKRFALPDDYRSALAVDFELVEEWKRTGNPATRSFSSFDDNRERFEQTTVTLTGETKFRHGDQLIPAYVFRATQEDGTVVDSIVDHDFTPLKVDAAGTFIATLVDQAPVLGQGGGRINSELPVTGRTTGRWWELAEQKITTTVTGDDPSAPPLWDDNHYHEVVREGDRYQMTLRSTLPGPGFVPPKLPLTISDPEVDRFLRPTAMAQSDDPNIIAAAAKIVGGETNSMVAASLIVTSVFDSIDKQAGVRGSATASEVLRNAAGDCTEHAVLVVALMRAAGIPARAVDGIVFASDKGGSGMAGYHAWAEIWLGQWIGVDATVNETGTSARYLEFGIDEPGQLGSGGKMMRSIGKTAIELGPHLTYEEVR</sequence>
<protein>
    <submittedName>
        <fullName evidence="3">Transglutaminase domain protein</fullName>
    </submittedName>
</protein>
<dbReference type="AlphaFoldDB" id="A0A0C1ZR04"/>
<evidence type="ECO:0000313" key="4">
    <source>
        <dbReference type="Proteomes" id="UP000031599"/>
    </source>
</evidence>
<dbReference type="InterPro" id="IPR002931">
    <property type="entry name" value="Transglutaminase-like"/>
</dbReference>
<dbReference type="Proteomes" id="UP000031599">
    <property type="component" value="Unassembled WGS sequence"/>
</dbReference>
<dbReference type="SUPFAM" id="SSF54001">
    <property type="entry name" value="Cysteine proteinases"/>
    <property type="match status" value="1"/>
</dbReference>
<dbReference type="InterPro" id="IPR038765">
    <property type="entry name" value="Papain-like_cys_pep_sf"/>
</dbReference>
<evidence type="ECO:0000259" key="2">
    <source>
        <dbReference type="SMART" id="SM00460"/>
    </source>
</evidence>
<dbReference type="Gene3D" id="3.10.620.30">
    <property type="match status" value="1"/>
</dbReference>
<dbReference type="Pfam" id="PF01841">
    <property type="entry name" value="Transglut_core"/>
    <property type="match status" value="1"/>
</dbReference>
<evidence type="ECO:0000313" key="3">
    <source>
        <dbReference type="EMBL" id="KIG13423.1"/>
    </source>
</evidence>
<keyword evidence="1" id="KW-0732">Signal</keyword>
<name>A0A0C1ZR04_9BACT</name>
<reference evidence="3 4" key="1">
    <citation type="submission" date="2014-12" db="EMBL/GenBank/DDBJ databases">
        <title>Genome assembly of Enhygromyxa salina DSM 15201.</title>
        <authorList>
            <person name="Sharma G."/>
            <person name="Subramanian S."/>
        </authorList>
    </citation>
    <scope>NUCLEOTIDE SEQUENCE [LARGE SCALE GENOMIC DNA]</scope>
    <source>
        <strain evidence="3 4">DSM 15201</strain>
    </source>
</reference>
<organism evidence="3 4">
    <name type="scientific">Enhygromyxa salina</name>
    <dbReference type="NCBI Taxonomy" id="215803"/>
    <lineage>
        <taxon>Bacteria</taxon>
        <taxon>Pseudomonadati</taxon>
        <taxon>Myxococcota</taxon>
        <taxon>Polyangia</taxon>
        <taxon>Nannocystales</taxon>
        <taxon>Nannocystaceae</taxon>
        <taxon>Enhygromyxa</taxon>
    </lineage>
</organism>
<feature type="signal peptide" evidence="1">
    <location>
        <begin position="1"/>
        <end position="17"/>
    </location>
</feature>
<feature type="domain" description="Transglutaminase-like" evidence="2">
    <location>
        <begin position="402"/>
        <end position="466"/>
    </location>
</feature>
<dbReference type="SMART" id="SM00460">
    <property type="entry name" value="TGc"/>
    <property type="match status" value="1"/>
</dbReference>
<dbReference type="EMBL" id="JMCC02000098">
    <property type="protein sequence ID" value="KIG13423.1"/>
    <property type="molecule type" value="Genomic_DNA"/>
</dbReference>
<proteinExistence type="predicted"/>
<comment type="caution">
    <text evidence="3">The sequence shown here is derived from an EMBL/GenBank/DDBJ whole genome shotgun (WGS) entry which is preliminary data.</text>
</comment>
<evidence type="ECO:0000256" key="1">
    <source>
        <dbReference type="SAM" id="SignalP"/>
    </source>
</evidence>
<accession>A0A0C1ZR04</accession>